<dbReference type="InterPro" id="IPR048285">
    <property type="entry name" value="Integrin_alpha_Ig-like_2"/>
</dbReference>
<dbReference type="GO" id="GO:0033627">
    <property type="term" value="P:cell adhesion mediated by integrin"/>
    <property type="evidence" value="ECO:0007669"/>
    <property type="project" value="TreeGrafter"/>
</dbReference>
<dbReference type="InterPro" id="IPR000413">
    <property type="entry name" value="Integrin_alpha"/>
</dbReference>
<feature type="domain" description="VWFA" evidence="17">
    <location>
        <begin position="183"/>
        <end position="366"/>
    </location>
</feature>
<keyword evidence="8 16" id="KW-0130">Cell adhesion</keyword>
<sequence length="1008" mass="110615">MQVVVVNIAAIVRVFWFYLALILFCSFVGTLLLQPSQAFNVDVKGAQVYTGPADGQFGYSIQQFSNSKGQWLLVGSPWSGAPQNRIGDVYKCPVTGTQQTCDKLNLGDVMTVPNVTEVKQNMNVGLTLLRNEKSGGFLTCGPLWAQKCGSHYYPVGMCSEIDSSFKLSRTFLPALQSCGSFIDIVIVLDGSNSIWPWDPVQNFLTELVSSLDIGPGKAQVGVVQYAETARFEFKLSDHKTKAEAVKASARVSQMLGSETNTAHGIRFARNQAFSLDNGRRKGATKVLVVVTDGESHDSGILPSEIAACETERIIRFGIAVLGYYNRVGIDTSNLIKEIKSIASEPKEKHFFNVSSEGALLEIASALGERIFSIEGTSNKNEDTFLLEMAEVGFSAHYTPKQSLLILGAVGAYDWSGTIVHQSSDETTIFTKKIFASVLQDRNDSSYLGYALTSLVSADSVFYVAGAPRFQHTGQIIVYTVGSNGEVTIKQKQKGEQLGSYFGSVLCSVDVNRDSLTDILLVGSPTFMGEQKNEEGRVYMFSVNEGILTKQGDLEGPTRSGNTRFGASIAVISDINLDGYNDIAVGAPLENDNRGAVYIYSGHKTTIQPKSTQKILASEVDTNLKYFGLSIDGQMDMDSDGITDLSVGSIGRVVQLWSRSIVNVSVTMAFTPEKLSIFDKNCMVNGKSQICARFNVCFKATFKPDTRVSSVNIRYKATLDGDLLSLHVISRGLFEENHDRLIQKDITLDSVSKCDEHKFYVQDTRDIVNPIGLRLDLALQNVDIGPVLDANTPRSRESFVSFTSHFIPFSKECGEDEECITDLVIKAHPAIALSSKNKQLTIDVKVSNKKENAYNTKVFVQFSSNLYFASSVLVSGTFCSYSFMEKTSVTCDVGHPVLRQGAEVNIFGLWGNPLPPYVCTALNVFFYICRDTNLNFYEIDSGKQAVTTITTFDDIGPEYMITLKVNTGHFPINVATVTVEIPVTTKGNNHLLYLTDVKTNQVRLYSILN</sequence>
<keyword evidence="13 16" id="KW-0675">Receptor</keyword>
<dbReference type="PROSITE" id="PS50234">
    <property type="entry name" value="VWFA"/>
    <property type="match status" value="1"/>
</dbReference>
<evidence type="ECO:0000256" key="13">
    <source>
        <dbReference type="ARBA" id="ARBA00023170"/>
    </source>
</evidence>
<keyword evidence="12" id="KW-1015">Disulfide bond</keyword>
<gene>
    <name evidence="18" type="primary">itga2.2</name>
</gene>
<keyword evidence="5" id="KW-0732">Signal</keyword>
<evidence type="ECO:0000256" key="7">
    <source>
        <dbReference type="ARBA" id="ARBA00022837"/>
    </source>
</evidence>
<dbReference type="Gene3D" id="2.130.10.130">
    <property type="entry name" value="Integrin alpha, N-terminal"/>
    <property type="match status" value="2"/>
</dbReference>
<dbReference type="FunFam" id="3.40.50.410:FF:000012">
    <property type="entry name" value="Integrin, alpha 10"/>
    <property type="match status" value="1"/>
</dbReference>
<dbReference type="SMART" id="SM00191">
    <property type="entry name" value="Int_alpha"/>
    <property type="match status" value="5"/>
</dbReference>
<evidence type="ECO:0000256" key="16">
    <source>
        <dbReference type="RuleBase" id="RU003762"/>
    </source>
</evidence>
<dbReference type="Pfam" id="PF01839">
    <property type="entry name" value="FG-GAP"/>
    <property type="match status" value="2"/>
</dbReference>
<dbReference type="AlphaFoldDB" id="A0A4W3KK00"/>
<dbReference type="GO" id="GO:0005178">
    <property type="term" value="F:integrin binding"/>
    <property type="evidence" value="ECO:0007669"/>
    <property type="project" value="TreeGrafter"/>
</dbReference>
<dbReference type="SUPFAM" id="SSF53300">
    <property type="entry name" value="vWA-like"/>
    <property type="match status" value="1"/>
</dbReference>
<reference evidence="19" key="3">
    <citation type="journal article" date="2014" name="Nature">
        <title>Elephant shark genome provides unique insights into gnathostome evolution.</title>
        <authorList>
            <consortium name="International Elephant Shark Genome Sequencing Consortium"/>
            <person name="Venkatesh B."/>
            <person name="Lee A.P."/>
            <person name="Ravi V."/>
            <person name="Maurya A.K."/>
            <person name="Lian M.M."/>
            <person name="Swann J.B."/>
            <person name="Ohta Y."/>
            <person name="Flajnik M.F."/>
            <person name="Sutoh Y."/>
            <person name="Kasahara M."/>
            <person name="Hoon S."/>
            <person name="Gangu V."/>
            <person name="Roy S.W."/>
            <person name="Irimia M."/>
            <person name="Korzh V."/>
            <person name="Kondrychyn I."/>
            <person name="Lim Z.W."/>
            <person name="Tay B.H."/>
            <person name="Tohari S."/>
            <person name="Kong K.W."/>
            <person name="Ho S."/>
            <person name="Lorente-Galdos B."/>
            <person name="Quilez J."/>
            <person name="Marques-Bonet T."/>
            <person name="Raney B.J."/>
            <person name="Ingham P.W."/>
            <person name="Tay A."/>
            <person name="Hillier L.W."/>
            <person name="Minx P."/>
            <person name="Boehm T."/>
            <person name="Wilson R.K."/>
            <person name="Brenner S."/>
            <person name="Warren W.C."/>
        </authorList>
    </citation>
    <scope>NUCLEOTIDE SEQUENCE [LARGE SCALE GENOMIC DNA]</scope>
</reference>
<keyword evidence="19" id="KW-1185">Reference proteome</keyword>
<evidence type="ECO:0000256" key="8">
    <source>
        <dbReference type="ARBA" id="ARBA00022889"/>
    </source>
</evidence>
<keyword evidence="6" id="KW-0677">Repeat</keyword>
<protein>
    <submittedName>
        <fullName evidence="18">Integrin subunit alpha 2</fullName>
    </submittedName>
</protein>
<dbReference type="PRINTS" id="PR01185">
    <property type="entry name" value="INTEGRINA"/>
</dbReference>
<dbReference type="Gene3D" id="2.60.40.1460">
    <property type="entry name" value="Integrin domains. Chain A, domain 2"/>
    <property type="match status" value="1"/>
</dbReference>
<evidence type="ECO:0000256" key="15">
    <source>
        <dbReference type="PROSITE-ProRule" id="PRU00803"/>
    </source>
</evidence>
<dbReference type="PROSITE" id="PS51470">
    <property type="entry name" value="FG_GAP"/>
    <property type="match status" value="4"/>
</dbReference>
<feature type="repeat" description="FG-GAP" evidence="15">
    <location>
        <begin position="40"/>
        <end position="101"/>
    </location>
</feature>
<evidence type="ECO:0000256" key="14">
    <source>
        <dbReference type="ARBA" id="ARBA00023180"/>
    </source>
</evidence>
<dbReference type="GO" id="GO:0009897">
    <property type="term" value="C:external side of plasma membrane"/>
    <property type="evidence" value="ECO:0007669"/>
    <property type="project" value="TreeGrafter"/>
</dbReference>
<dbReference type="InterPro" id="IPR013519">
    <property type="entry name" value="Int_alpha_beta-p"/>
</dbReference>
<keyword evidence="3 16" id="KW-0812">Transmembrane</keyword>
<dbReference type="InterPro" id="IPR013649">
    <property type="entry name" value="Integrin_alpha_Ig-like_1"/>
</dbReference>
<dbReference type="GO" id="GO:0007160">
    <property type="term" value="P:cell-matrix adhesion"/>
    <property type="evidence" value="ECO:0007669"/>
    <property type="project" value="TreeGrafter"/>
</dbReference>
<dbReference type="GO" id="GO:0098609">
    <property type="term" value="P:cell-cell adhesion"/>
    <property type="evidence" value="ECO:0007669"/>
    <property type="project" value="TreeGrafter"/>
</dbReference>
<dbReference type="InterPro" id="IPR002035">
    <property type="entry name" value="VWF_A"/>
</dbReference>
<name>A0A4W3KK00_CALMI</name>
<dbReference type="SMART" id="SM00327">
    <property type="entry name" value="VWA"/>
    <property type="match status" value="1"/>
</dbReference>
<evidence type="ECO:0000313" key="19">
    <source>
        <dbReference type="Proteomes" id="UP000314986"/>
    </source>
</evidence>
<keyword evidence="9 16" id="KW-1133">Transmembrane helix</keyword>
<dbReference type="Gene3D" id="2.60.40.1530">
    <property type="entry name" value="ntegrin, alpha v. Chain A, domain 4"/>
    <property type="match status" value="1"/>
</dbReference>
<reference evidence="18" key="4">
    <citation type="submission" date="2025-08" db="UniProtKB">
        <authorList>
            <consortium name="Ensembl"/>
        </authorList>
    </citation>
    <scope>IDENTIFICATION</scope>
</reference>
<evidence type="ECO:0000256" key="12">
    <source>
        <dbReference type="ARBA" id="ARBA00023157"/>
    </source>
</evidence>
<keyword evidence="14" id="KW-0325">Glycoprotein</keyword>
<dbReference type="PRINTS" id="PR00453">
    <property type="entry name" value="VWFADOMAIN"/>
</dbReference>
<dbReference type="Ensembl" id="ENSCMIT00000049321.1">
    <property type="protein sequence ID" value="ENSCMIP00000048645.1"/>
    <property type="gene ID" value="ENSCMIG00000019870.1"/>
</dbReference>
<dbReference type="Pfam" id="PF20805">
    <property type="entry name" value="Integrin_A_Ig_2"/>
    <property type="match status" value="1"/>
</dbReference>
<dbReference type="Gene3D" id="3.40.50.410">
    <property type="entry name" value="von Willebrand factor, type A domain"/>
    <property type="match status" value="1"/>
</dbReference>
<dbReference type="InterPro" id="IPR032695">
    <property type="entry name" value="Integrin_dom_sf"/>
</dbReference>
<dbReference type="InterPro" id="IPR028994">
    <property type="entry name" value="Integrin_alpha_N"/>
</dbReference>
<feature type="repeat" description="FG-GAP" evidence="15">
    <location>
        <begin position="612"/>
        <end position="672"/>
    </location>
</feature>
<evidence type="ECO:0000256" key="5">
    <source>
        <dbReference type="ARBA" id="ARBA00022729"/>
    </source>
</evidence>
<dbReference type="GO" id="GO:0046872">
    <property type="term" value="F:metal ion binding"/>
    <property type="evidence" value="ECO:0007669"/>
    <property type="project" value="UniProtKB-KW"/>
</dbReference>
<feature type="repeat" description="FG-GAP" evidence="15">
    <location>
        <begin position="487"/>
        <end position="549"/>
    </location>
</feature>
<evidence type="ECO:0000256" key="11">
    <source>
        <dbReference type="ARBA" id="ARBA00023136"/>
    </source>
</evidence>
<comment type="similarity">
    <text evidence="2 16">Belongs to the integrin alpha chain family.</text>
</comment>
<evidence type="ECO:0000256" key="10">
    <source>
        <dbReference type="ARBA" id="ARBA00023037"/>
    </source>
</evidence>
<comment type="subcellular location">
    <subcellularLocation>
        <location evidence="1 16">Membrane</location>
        <topology evidence="1 16">Single-pass type I membrane protein</topology>
    </subcellularLocation>
</comment>
<dbReference type="SUPFAM" id="SSF69179">
    <property type="entry name" value="Integrin domains"/>
    <property type="match status" value="3"/>
</dbReference>
<evidence type="ECO:0000256" key="6">
    <source>
        <dbReference type="ARBA" id="ARBA00022737"/>
    </source>
</evidence>
<evidence type="ECO:0000259" key="17">
    <source>
        <dbReference type="PROSITE" id="PS50234"/>
    </source>
</evidence>
<organism evidence="18 19">
    <name type="scientific">Callorhinchus milii</name>
    <name type="common">Ghost shark</name>
    <dbReference type="NCBI Taxonomy" id="7868"/>
    <lineage>
        <taxon>Eukaryota</taxon>
        <taxon>Metazoa</taxon>
        <taxon>Chordata</taxon>
        <taxon>Craniata</taxon>
        <taxon>Vertebrata</taxon>
        <taxon>Chondrichthyes</taxon>
        <taxon>Holocephali</taxon>
        <taxon>Chimaeriformes</taxon>
        <taxon>Callorhinchidae</taxon>
        <taxon>Callorhinchus</taxon>
    </lineage>
</organism>
<dbReference type="SUPFAM" id="SSF69318">
    <property type="entry name" value="Integrin alpha N-terminal domain"/>
    <property type="match status" value="1"/>
</dbReference>
<evidence type="ECO:0000256" key="3">
    <source>
        <dbReference type="ARBA" id="ARBA00022692"/>
    </source>
</evidence>
<dbReference type="Pfam" id="PF00092">
    <property type="entry name" value="VWA"/>
    <property type="match status" value="1"/>
</dbReference>
<dbReference type="GO" id="GO:0008305">
    <property type="term" value="C:integrin complex"/>
    <property type="evidence" value="ECO:0007669"/>
    <property type="project" value="InterPro"/>
</dbReference>
<accession>A0A4W3KK00</accession>
<keyword evidence="10 16" id="KW-0401">Integrin</keyword>
<dbReference type="PANTHER" id="PTHR23220:SF23">
    <property type="entry name" value="INTEGRIN ALPHA-2"/>
    <property type="match status" value="1"/>
</dbReference>
<dbReference type="Gene3D" id="2.60.40.1510">
    <property type="entry name" value="ntegrin, alpha v. Chain A, domain 3"/>
    <property type="match status" value="1"/>
</dbReference>
<dbReference type="InterPro" id="IPR013517">
    <property type="entry name" value="FG-GAP"/>
</dbReference>
<dbReference type="Pfam" id="PF08441">
    <property type="entry name" value="Integrin_A_Ig_1"/>
    <property type="match status" value="1"/>
</dbReference>
<evidence type="ECO:0000256" key="2">
    <source>
        <dbReference type="ARBA" id="ARBA00008054"/>
    </source>
</evidence>
<proteinExistence type="inferred from homology"/>
<evidence type="ECO:0000313" key="18">
    <source>
        <dbReference type="Ensembl" id="ENSCMIP00000048645.1"/>
    </source>
</evidence>
<dbReference type="GeneTree" id="ENSGT00940000156303"/>
<evidence type="ECO:0000256" key="4">
    <source>
        <dbReference type="ARBA" id="ARBA00022723"/>
    </source>
</evidence>
<feature type="transmembrane region" description="Helical" evidence="16">
    <location>
        <begin position="12"/>
        <end position="33"/>
    </location>
</feature>
<evidence type="ECO:0000256" key="1">
    <source>
        <dbReference type="ARBA" id="ARBA00004479"/>
    </source>
</evidence>
<dbReference type="Proteomes" id="UP000314986">
    <property type="component" value="Unassembled WGS sequence"/>
</dbReference>
<dbReference type="GO" id="GO:0007229">
    <property type="term" value="P:integrin-mediated signaling pathway"/>
    <property type="evidence" value="ECO:0007669"/>
    <property type="project" value="UniProtKB-KW"/>
</dbReference>
<reference evidence="19" key="1">
    <citation type="journal article" date="2006" name="Science">
        <title>Ancient noncoding elements conserved in the human genome.</title>
        <authorList>
            <person name="Venkatesh B."/>
            <person name="Kirkness E.F."/>
            <person name="Loh Y.H."/>
            <person name="Halpern A.L."/>
            <person name="Lee A.P."/>
            <person name="Johnson J."/>
            <person name="Dandona N."/>
            <person name="Viswanathan L.D."/>
            <person name="Tay A."/>
            <person name="Venter J.C."/>
            <person name="Strausberg R.L."/>
            <person name="Brenner S."/>
        </authorList>
    </citation>
    <scope>NUCLEOTIDE SEQUENCE [LARGE SCALE GENOMIC DNA]</scope>
</reference>
<dbReference type="InterPro" id="IPR036465">
    <property type="entry name" value="vWFA_dom_sf"/>
</dbReference>
<reference evidence="18" key="5">
    <citation type="submission" date="2025-09" db="UniProtKB">
        <authorList>
            <consortium name="Ensembl"/>
        </authorList>
    </citation>
    <scope>IDENTIFICATION</scope>
</reference>
<evidence type="ECO:0000256" key="9">
    <source>
        <dbReference type="ARBA" id="ARBA00022989"/>
    </source>
</evidence>
<feature type="repeat" description="FG-GAP" evidence="15">
    <location>
        <begin position="550"/>
        <end position="608"/>
    </location>
</feature>
<keyword evidence="7" id="KW-0106">Calcium</keyword>
<dbReference type="PANTHER" id="PTHR23220">
    <property type="entry name" value="INTEGRIN ALPHA"/>
    <property type="match status" value="1"/>
</dbReference>
<keyword evidence="11 16" id="KW-0472">Membrane</keyword>
<keyword evidence="4" id="KW-0479">Metal-binding</keyword>
<reference evidence="19" key="2">
    <citation type="journal article" date="2007" name="PLoS Biol.">
        <title>Survey sequencing and comparative analysis of the elephant shark (Callorhinchus milii) genome.</title>
        <authorList>
            <person name="Venkatesh B."/>
            <person name="Kirkness E.F."/>
            <person name="Loh Y.H."/>
            <person name="Halpern A.L."/>
            <person name="Lee A.P."/>
            <person name="Johnson J."/>
            <person name="Dandona N."/>
            <person name="Viswanathan L.D."/>
            <person name="Tay A."/>
            <person name="Venter J.C."/>
            <person name="Strausberg R.L."/>
            <person name="Brenner S."/>
        </authorList>
    </citation>
    <scope>NUCLEOTIDE SEQUENCE [LARGE SCALE GENOMIC DNA]</scope>
</reference>